<dbReference type="SUPFAM" id="SSF48452">
    <property type="entry name" value="TPR-like"/>
    <property type="match status" value="1"/>
</dbReference>
<protein>
    <submittedName>
        <fullName evidence="1">Uncharacterized protein</fullName>
    </submittedName>
</protein>
<gene>
    <name evidence="1" type="ORF">DUNSADRAFT_13950</name>
</gene>
<dbReference type="Proteomes" id="UP000815325">
    <property type="component" value="Unassembled WGS sequence"/>
</dbReference>
<comment type="caution">
    <text evidence="1">The sequence shown here is derived from an EMBL/GenBank/DDBJ whole genome shotgun (WGS) entry which is preliminary data.</text>
</comment>
<evidence type="ECO:0000313" key="2">
    <source>
        <dbReference type="Proteomes" id="UP000815325"/>
    </source>
</evidence>
<dbReference type="Gene3D" id="1.25.40.10">
    <property type="entry name" value="Tetratricopeptide repeat domain"/>
    <property type="match status" value="1"/>
</dbReference>
<keyword evidence="2" id="KW-1185">Reference proteome</keyword>
<dbReference type="InterPro" id="IPR011990">
    <property type="entry name" value="TPR-like_helical_dom_sf"/>
</dbReference>
<reference evidence="1" key="1">
    <citation type="submission" date="2017-08" db="EMBL/GenBank/DDBJ databases">
        <authorList>
            <person name="Polle J.E."/>
            <person name="Barry K."/>
            <person name="Cushman J."/>
            <person name="Schmutz J."/>
            <person name="Tran D."/>
            <person name="Hathwaick L.T."/>
            <person name="Yim W.C."/>
            <person name="Jenkins J."/>
            <person name="Mckie-Krisberg Z.M."/>
            <person name="Prochnik S."/>
            <person name="Lindquist E."/>
            <person name="Dockter R.B."/>
            <person name="Adam C."/>
            <person name="Molina H."/>
            <person name="Bunkerborg J."/>
            <person name="Jin E."/>
            <person name="Buchheim M."/>
            <person name="Magnuson J."/>
        </authorList>
    </citation>
    <scope>NUCLEOTIDE SEQUENCE</scope>
    <source>
        <strain evidence="1">CCAP 19/18</strain>
    </source>
</reference>
<organism evidence="1 2">
    <name type="scientific">Dunaliella salina</name>
    <name type="common">Green alga</name>
    <name type="synonym">Protococcus salinus</name>
    <dbReference type="NCBI Taxonomy" id="3046"/>
    <lineage>
        <taxon>Eukaryota</taxon>
        <taxon>Viridiplantae</taxon>
        <taxon>Chlorophyta</taxon>
        <taxon>core chlorophytes</taxon>
        <taxon>Chlorophyceae</taxon>
        <taxon>CS clade</taxon>
        <taxon>Chlamydomonadales</taxon>
        <taxon>Dunaliellaceae</taxon>
        <taxon>Dunaliella</taxon>
    </lineage>
</organism>
<feature type="non-terminal residue" evidence="1">
    <location>
        <position position="248"/>
    </location>
</feature>
<name>A0ABQ7G8A7_DUNSA</name>
<dbReference type="EMBL" id="MU070000">
    <property type="protein sequence ID" value="KAF5830849.1"/>
    <property type="molecule type" value="Genomic_DNA"/>
</dbReference>
<proteinExistence type="predicted"/>
<sequence>MCKGVLRVNRSIRHALADAAYRAAVDAITLRTDLMFCLADEQPDVAAHALHVCGQILQLHGRYTSAQKMYEKAINLLKECSSTEGQLGPADLLLLQHYTELLLLTKQYVPALAAAQDCMNLCAMLGVTGIPFQPATSKSKTAKQLMSQALAHQSLVPIPPGQPEKMGAHNLPGVAVEGVPLGTPDPVSLHASPEVVCGVLMARALLGRGDVDKAEHLARWSLQCQAPSLDTWLLQTVVQVGKHLCFGK</sequence>
<evidence type="ECO:0000313" key="1">
    <source>
        <dbReference type="EMBL" id="KAF5830849.1"/>
    </source>
</evidence>
<accession>A0ABQ7G8A7</accession>